<comment type="cofactor">
    <cofactor evidence="1">
        <name>Mn(2+)</name>
        <dbReference type="ChEBI" id="CHEBI:29035"/>
    </cofactor>
</comment>
<dbReference type="FunFam" id="3.60.40.10:FF:000016">
    <property type="entry name" value="Protein phosphatase 2C"/>
    <property type="match status" value="1"/>
</dbReference>
<evidence type="ECO:0000256" key="4">
    <source>
        <dbReference type="ARBA" id="ARBA00013081"/>
    </source>
</evidence>
<comment type="similarity">
    <text evidence="3 10">Belongs to the PP2C family.</text>
</comment>
<name>A0A7H9AXN8_ZYGMR</name>
<dbReference type="EC" id="3.1.3.16" evidence="4"/>
<dbReference type="SUPFAM" id="SSF81606">
    <property type="entry name" value="PP2C-like"/>
    <property type="match status" value="1"/>
</dbReference>
<feature type="region of interest" description="Disordered" evidence="11">
    <location>
        <begin position="459"/>
        <end position="494"/>
    </location>
</feature>
<comment type="catalytic activity">
    <reaction evidence="9">
        <text>O-phospho-L-threonyl-[protein] + H2O = L-threonyl-[protein] + phosphate</text>
        <dbReference type="Rhea" id="RHEA:47004"/>
        <dbReference type="Rhea" id="RHEA-COMP:11060"/>
        <dbReference type="Rhea" id="RHEA-COMP:11605"/>
        <dbReference type="ChEBI" id="CHEBI:15377"/>
        <dbReference type="ChEBI" id="CHEBI:30013"/>
        <dbReference type="ChEBI" id="CHEBI:43474"/>
        <dbReference type="ChEBI" id="CHEBI:61977"/>
        <dbReference type="EC" id="3.1.3.16"/>
    </reaction>
    <physiologicalReaction direction="left-to-right" evidence="9">
        <dbReference type="Rhea" id="RHEA:47005"/>
    </physiologicalReaction>
</comment>
<dbReference type="Pfam" id="PF00481">
    <property type="entry name" value="PP2C"/>
    <property type="match status" value="1"/>
</dbReference>
<dbReference type="PANTHER" id="PTHR13832:SF565">
    <property type="entry name" value="AT28366P-RELATED"/>
    <property type="match status" value="1"/>
</dbReference>
<accession>A0A7H9AXN8</accession>
<dbReference type="GO" id="GO:1904289">
    <property type="term" value="P:regulation of mitotic DNA damage checkpoint"/>
    <property type="evidence" value="ECO:0007669"/>
    <property type="project" value="UniProtKB-ARBA"/>
</dbReference>
<dbReference type="EMBL" id="CP058604">
    <property type="protein sequence ID" value="QLG70864.1"/>
    <property type="molecule type" value="Genomic_DNA"/>
</dbReference>
<evidence type="ECO:0000256" key="5">
    <source>
        <dbReference type="ARBA" id="ARBA00022723"/>
    </source>
</evidence>
<evidence type="ECO:0000256" key="8">
    <source>
        <dbReference type="ARBA" id="ARBA00023211"/>
    </source>
</evidence>
<keyword evidence="5" id="KW-0479">Metal-binding</keyword>
<dbReference type="GeneID" id="59234501"/>
<feature type="region of interest" description="Disordered" evidence="11">
    <location>
        <begin position="345"/>
        <end position="416"/>
    </location>
</feature>
<dbReference type="PROSITE" id="PS51746">
    <property type="entry name" value="PPM_2"/>
    <property type="match status" value="1"/>
</dbReference>
<dbReference type="InterPro" id="IPR001932">
    <property type="entry name" value="PPM-type_phosphatase-like_dom"/>
</dbReference>
<evidence type="ECO:0000256" key="1">
    <source>
        <dbReference type="ARBA" id="ARBA00001936"/>
    </source>
</evidence>
<feature type="compositionally biased region" description="Polar residues" evidence="11">
    <location>
        <begin position="381"/>
        <end position="397"/>
    </location>
</feature>
<evidence type="ECO:0000256" key="2">
    <source>
        <dbReference type="ARBA" id="ARBA00001946"/>
    </source>
</evidence>
<dbReference type="GO" id="GO:0004722">
    <property type="term" value="F:protein serine/threonine phosphatase activity"/>
    <property type="evidence" value="ECO:0007669"/>
    <property type="project" value="UniProtKB-EC"/>
</dbReference>
<dbReference type="InterPro" id="IPR036457">
    <property type="entry name" value="PPM-type-like_dom_sf"/>
</dbReference>
<evidence type="ECO:0000256" key="6">
    <source>
        <dbReference type="ARBA" id="ARBA00022801"/>
    </source>
</evidence>
<dbReference type="KEGG" id="zmk:HG535_0A08090"/>
<dbReference type="AlphaFoldDB" id="A0A7H9AXN8"/>
<evidence type="ECO:0000256" key="11">
    <source>
        <dbReference type="SAM" id="MobiDB-lite"/>
    </source>
</evidence>
<comment type="cofactor">
    <cofactor evidence="2">
        <name>Mg(2+)</name>
        <dbReference type="ChEBI" id="CHEBI:18420"/>
    </cofactor>
</comment>
<dbReference type="GO" id="GO:0010508">
    <property type="term" value="P:positive regulation of autophagy"/>
    <property type="evidence" value="ECO:0007669"/>
    <property type="project" value="UniProtKB-ARBA"/>
</dbReference>
<dbReference type="Proteomes" id="UP000509704">
    <property type="component" value="Chromosome 1"/>
</dbReference>
<dbReference type="InterPro" id="IPR015655">
    <property type="entry name" value="PP2C"/>
</dbReference>
<evidence type="ECO:0000313" key="13">
    <source>
        <dbReference type="EMBL" id="QLG70864.1"/>
    </source>
</evidence>
<dbReference type="CDD" id="cd00143">
    <property type="entry name" value="PP2Cc"/>
    <property type="match status" value="1"/>
</dbReference>
<feature type="compositionally biased region" description="Polar residues" evidence="11">
    <location>
        <begin position="351"/>
        <end position="365"/>
    </location>
</feature>
<dbReference type="PROSITE" id="PS01032">
    <property type="entry name" value="PPM_1"/>
    <property type="match status" value="1"/>
</dbReference>
<feature type="domain" description="PPM-type phosphatase" evidence="12">
    <location>
        <begin position="23"/>
        <end position="293"/>
    </location>
</feature>
<dbReference type="OrthoDB" id="10264738at2759"/>
<evidence type="ECO:0000256" key="10">
    <source>
        <dbReference type="RuleBase" id="RU003465"/>
    </source>
</evidence>
<proteinExistence type="inferred from homology"/>
<keyword evidence="14" id="KW-1185">Reference proteome</keyword>
<feature type="compositionally biased region" description="Acidic residues" evidence="11">
    <location>
        <begin position="465"/>
        <end position="476"/>
    </location>
</feature>
<gene>
    <name evidence="13" type="ORF">HG535_0A08090</name>
</gene>
<dbReference type="GO" id="GO:1903753">
    <property type="term" value="P:negative regulation of p38MAPK cascade"/>
    <property type="evidence" value="ECO:0007669"/>
    <property type="project" value="UniProtKB-ARBA"/>
</dbReference>
<feature type="compositionally biased region" description="Basic and acidic residues" evidence="11">
    <location>
        <begin position="477"/>
        <end position="494"/>
    </location>
</feature>
<evidence type="ECO:0000259" key="12">
    <source>
        <dbReference type="PROSITE" id="PS51746"/>
    </source>
</evidence>
<evidence type="ECO:0000313" key="14">
    <source>
        <dbReference type="Proteomes" id="UP000509704"/>
    </source>
</evidence>
<evidence type="ECO:0000256" key="3">
    <source>
        <dbReference type="ARBA" id="ARBA00006702"/>
    </source>
</evidence>
<evidence type="ECO:0000256" key="9">
    <source>
        <dbReference type="ARBA" id="ARBA00048832"/>
    </source>
</evidence>
<protein>
    <recommendedName>
        <fullName evidence="4">protein-serine/threonine phosphatase</fullName>
        <ecNumber evidence="4">3.1.3.16</ecNumber>
    </recommendedName>
</protein>
<feature type="compositionally biased region" description="Acidic residues" evidence="11">
    <location>
        <begin position="367"/>
        <end position="378"/>
    </location>
</feature>
<dbReference type="RefSeq" id="XP_037142592.1">
    <property type="nucleotide sequence ID" value="XM_037286697.1"/>
</dbReference>
<reference evidence="13 14" key="1">
    <citation type="submission" date="2020-07" db="EMBL/GenBank/DDBJ databases">
        <title>The yeast mating-type switching endonuclease HO is a domesticated member of an unorthodox homing genetic element family.</title>
        <authorList>
            <person name="Coughlan A.Y."/>
            <person name="Lombardi L."/>
            <person name="Braun-Galleani S."/>
            <person name="Martos A.R."/>
            <person name="Galeote V."/>
            <person name="Bigey F."/>
            <person name="Dequin S."/>
            <person name="Byrne K.P."/>
            <person name="Wolfe K.H."/>
        </authorList>
    </citation>
    <scope>NUCLEOTIDE SEQUENCE [LARGE SCALE GENOMIC DNA]</scope>
    <source>
        <strain evidence="13 14">NRRL Y-6702</strain>
    </source>
</reference>
<sequence>MGQILSNPVIDKEHHSGEDALTAFGCCAMQGWRMSMEDSHIVQPNVLSKSEKDHVALYSIFDGHGGSSVAQFCGEKILSILLRQEMFKKGNLAQAMIDTYLSADVDLLNDPVLKNDYSGCTATSVVISKKQNLIVCANSGDSRTVLSTGGIAKALSYDHKPTLPSEKSRIVAAKGFVEMDRVNGNLALSRAIGDFEFKSNNELPPHEQIVTAVPDIIEHSLNYDKDEFIILACDGIWDCLSSQECVDLVHYGITKGNMSLRDISSRMIDVCCSPTTEGTGIGCDNMSISIVALLKEGESLQEWFSRIRSKNYDIKISFEQRRRQIFSYYQFSKDSDVFDVTTKRPQDRFSQDTSVQNLRANNNQGDDSMDIDDTDADSDANPNSHGNTNTNVTTKSASSSNNEERRSGQMQGGSNGPVDLFSLEALLGAGGIQISQGPNNVSYIHGSALSEMLASLSNAAAGEMVPEEDDDEEQEKESDKNKVESDRKIEEVED</sequence>
<keyword evidence="8" id="KW-0464">Manganese</keyword>
<dbReference type="GO" id="GO:0046872">
    <property type="term" value="F:metal ion binding"/>
    <property type="evidence" value="ECO:0007669"/>
    <property type="project" value="UniProtKB-KW"/>
</dbReference>
<evidence type="ECO:0000256" key="7">
    <source>
        <dbReference type="ARBA" id="ARBA00022912"/>
    </source>
</evidence>
<keyword evidence="6 10" id="KW-0378">Hydrolase</keyword>
<dbReference type="PANTHER" id="PTHR13832">
    <property type="entry name" value="PROTEIN PHOSPHATASE 2C"/>
    <property type="match status" value="1"/>
</dbReference>
<dbReference type="SMART" id="SM00332">
    <property type="entry name" value="PP2Cc"/>
    <property type="match status" value="1"/>
</dbReference>
<keyword evidence="7 10" id="KW-0904">Protein phosphatase</keyword>
<dbReference type="InterPro" id="IPR000222">
    <property type="entry name" value="PP2C_BS"/>
</dbReference>
<organism evidence="13 14">
    <name type="scientific">Zygotorulaspora mrakii</name>
    <name type="common">Zygosaccharomyces mrakii</name>
    <dbReference type="NCBI Taxonomy" id="42260"/>
    <lineage>
        <taxon>Eukaryota</taxon>
        <taxon>Fungi</taxon>
        <taxon>Dikarya</taxon>
        <taxon>Ascomycota</taxon>
        <taxon>Saccharomycotina</taxon>
        <taxon>Saccharomycetes</taxon>
        <taxon>Saccharomycetales</taxon>
        <taxon>Saccharomycetaceae</taxon>
        <taxon>Zygotorulaspora</taxon>
    </lineage>
</organism>
<dbReference type="Gene3D" id="3.60.40.10">
    <property type="entry name" value="PPM-type phosphatase domain"/>
    <property type="match status" value="1"/>
</dbReference>